<evidence type="ECO:0000313" key="1">
    <source>
        <dbReference type="EMBL" id="GAA3630930.1"/>
    </source>
</evidence>
<evidence type="ECO:0008006" key="3">
    <source>
        <dbReference type="Google" id="ProtNLM"/>
    </source>
</evidence>
<protein>
    <recommendedName>
        <fullName evidence="3">NTP pyrophosphohydrolase</fullName>
    </recommendedName>
</protein>
<comment type="caution">
    <text evidence="1">The sequence shown here is derived from an EMBL/GenBank/DDBJ whole genome shotgun (WGS) entry which is preliminary data.</text>
</comment>
<dbReference type="RefSeq" id="WP_344807279.1">
    <property type="nucleotide sequence ID" value="NZ_BAABAB010000027.1"/>
</dbReference>
<evidence type="ECO:0000313" key="2">
    <source>
        <dbReference type="Proteomes" id="UP001501490"/>
    </source>
</evidence>
<sequence>MDTPAAGSPLADTQLVDVLIVDGANVVGSRPDGWWSDRAGAAARLHARLAATPGLANHVVLVLEGRARAGVPATRSGPVHVVHAPGEGDDTIVDETRGVVAERRTAAVVTADRGLAARIEEVGGRLLRPGWLLGRLDAPDESGRAH</sequence>
<proteinExistence type="predicted"/>
<dbReference type="Proteomes" id="UP001501490">
    <property type="component" value="Unassembled WGS sequence"/>
</dbReference>
<dbReference type="EMBL" id="BAABAB010000027">
    <property type="protein sequence ID" value="GAA3630930.1"/>
    <property type="molecule type" value="Genomic_DNA"/>
</dbReference>
<reference evidence="2" key="1">
    <citation type="journal article" date="2019" name="Int. J. Syst. Evol. Microbiol.">
        <title>The Global Catalogue of Microorganisms (GCM) 10K type strain sequencing project: providing services to taxonomists for standard genome sequencing and annotation.</title>
        <authorList>
            <consortium name="The Broad Institute Genomics Platform"/>
            <consortium name="The Broad Institute Genome Sequencing Center for Infectious Disease"/>
            <person name="Wu L."/>
            <person name="Ma J."/>
        </authorList>
    </citation>
    <scope>NUCLEOTIDE SEQUENCE [LARGE SCALE GENOMIC DNA]</scope>
    <source>
        <strain evidence="2">JCM 16929</strain>
    </source>
</reference>
<gene>
    <name evidence="1" type="ORF">GCM10022236_36830</name>
</gene>
<organism evidence="1 2">
    <name type="scientific">Microlunatus ginsengisoli</name>
    <dbReference type="NCBI Taxonomy" id="363863"/>
    <lineage>
        <taxon>Bacteria</taxon>
        <taxon>Bacillati</taxon>
        <taxon>Actinomycetota</taxon>
        <taxon>Actinomycetes</taxon>
        <taxon>Propionibacteriales</taxon>
        <taxon>Propionibacteriaceae</taxon>
        <taxon>Microlunatus</taxon>
    </lineage>
</organism>
<accession>A0ABP7AFQ6</accession>
<keyword evidence="2" id="KW-1185">Reference proteome</keyword>
<name>A0ABP7AFQ6_9ACTN</name>